<gene>
    <name evidence="4" type="ORF">R3P38DRAFT_3393623</name>
</gene>
<dbReference type="EMBL" id="JAWWNJ010000024">
    <property type="protein sequence ID" value="KAK7031837.1"/>
    <property type="molecule type" value="Genomic_DNA"/>
</dbReference>
<dbReference type="InterPro" id="IPR011009">
    <property type="entry name" value="Kinase-like_dom_sf"/>
</dbReference>
<keyword evidence="2" id="KW-0067">ATP-binding</keyword>
<dbReference type="GO" id="GO:0005524">
    <property type="term" value="F:ATP binding"/>
    <property type="evidence" value="ECO:0007669"/>
    <property type="project" value="UniProtKB-KW"/>
</dbReference>
<comment type="caution">
    <text evidence="4">The sequence shown here is derived from an EMBL/GenBank/DDBJ whole genome shotgun (WGS) entry which is preliminary data.</text>
</comment>
<name>A0AAW0C066_9AGAR</name>
<dbReference type="PANTHER" id="PTHR24346:SF30">
    <property type="entry name" value="MATERNAL EMBRYONIC LEUCINE ZIPPER KINASE"/>
    <property type="match status" value="1"/>
</dbReference>
<dbReference type="GO" id="GO:0035556">
    <property type="term" value="P:intracellular signal transduction"/>
    <property type="evidence" value="ECO:0007669"/>
    <property type="project" value="TreeGrafter"/>
</dbReference>
<keyword evidence="4" id="KW-0418">Kinase</keyword>
<keyword evidence="5" id="KW-1185">Reference proteome</keyword>
<dbReference type="Proteomes" id="UP001362999">
    <property type="component" value="Unassembled WGS sequence"/>
</dbReference>
<feature type="domain" description="Protein kinase" evidence="3">
    <location>
        <begin position="59"/>
        <end position="348"/>
    </location>
</feature>
<dbReference type="CDD" id="cd00180">
    <property type="entry name" value="PKc"/>
    <property type="match status" value="1"/>
</dbReference>
<accession>A0AAW0C066</accession>
<evidence type="ECO:0000313" key="4">
    <source>
        <dbReference type="EMBL" id="KAK7031837.1"/>
    </source>
</evidence>
<dbReference type="AlphaFoldDB" id="A0AAW0C066"/>
<reference evidence="4 5" key="1">
    <citation type="journal article" date="2024" name="J Genomics">
        <title>Draft genome sequencing and assembly of Favolaschia claudopus CIRM-BRFM 2984 isolated from oak limbs.</title>
        <authorList>
            <person name="Navarro D."/>
            <person name="Drula E."/>
            <person name="Chaduli D."/>
            <person name="Cazenave R."/>
            <person name="Ahrendt S."/>
            <person name="Wang J."/>
            <person name="Lipzen A."/>
            <person name="Daum C."/>
            <person name="Barry K."/>
            <person name="Grigoriev I.V."/>
            <person name="Favel A."/>
            <person name="Rosso M.N."/>
            <person name="Martin F."/>
        </authorList>
    </citation>
    <scope>NUCLEOTIDE SEQUENCE [LARGE SCALE GENOMIC DNA]</scope>
    <source>
        <strain evidence="4 5">CIRM-BRFM 2984</strain>
    </source>
</reference>
<keyword evidence="4" id="KW-0808">Transferase</keyword>
<dbReference type="SUPFAM" id="SSF56112">
    <property type="entry name" value="Protein kinase-like (PK-like)"/>
    <property type="match status" value="1"/>
</dbReference>
<organism evidence="4 5">
    <name type="scientific">Favolaschia claudopus</name>
    <dbReference type="NCBI Taxonomy" id="2862362"/>
    <lineage>
        <taxon>Eukaryota</taxon>
        <taxon>Fungi</taxon>
        <taxon>Dikarya</taxon>
        <taxon>Basidiomycota</taxon>
        <taxon>Agaricomycotina</taxon>
        <taxon>Agaricomycetes</taxon>
        <taxon>Agaricomycetidae</taxon>
        <taxon>Agaricales</taxon>
        <taxon>Marasmiineae</taxon>
        <taxon>Mycenaceae</taxon>
        <taxon>Favolaschia</taxon>
    </lineage>
</organism>
<evidence type="ECO:0000256" key="1">
    <source>
        <dbReference type="ARBA" id="ARBA00022741"/>
    </source>
</evidence>
<dbReference type="InterPro" id="IPR000719">
    <property type="entry name" value="Prot_kinase_dom"/>
</dbReference>
<dbReference type="PROSITE" id="PS50011">
    <property type="entry name" value="PROTEIN_KINASE_DOM"/>
    <property type="match status" value="1"/>
</dbReference>
<proteinExistence type="predicted"/>
<dbReference type="GO" id="GO:0004674">
    <property type="term" value="F:protein serine/threonine kinase activity"/>
    <property type="evidence" value="ECO:0007669"/>
    <property type="project" value="TreeGrafter"/>
</dbReference>
<evidence type="ECO:0000259" key="3">
    <source>
        <dbReference type="PROSITE" id="PS50011"/>
    </source>
</evidence>
<dbReference type="SMART" id="SM00220">
    <property type="entry name" value="S_TKc"/>
    <property type="match status" value="1"/>
</dbReference>
<dbReference type="PANTHER" id="PTHR24346">
    <property type="entry name" value="MAP/MICROTUBULE AFFINITY-REGULATING KINASE"/>
    <property type="match status" value="1"/>
</dbReference>
<keyword evidence="1" id="KW-0547">Nucleotide-binding</keyword>
<evidence type="ECO:0000256" key="2">
    <source>
        <dbReference type="ARBA" id="ARBA00022840"/>
    </source>
</evidence>
<dbReference type="Pfam" id="PF00069">
    <property type="entry name" value="Pkinase"/>
    <property type="match status" value="1"/>
</dbReference>
<dbReference type="GO" id="GO:0005737">
    <property type="term" value="C:cytoplasm"/>
    <property type="evidence" value="ECO:0007669"/>
    <property type="project" value="TreeGrafter"/>
</dbReference>
<evidence type="ECO:0000313" key="5">
    <source>
        <dbReference type="Proteomes" id="UP001362999"/>
    </source>
</evidence>
<dbReference type="Gene3D" id="1.10.510.10">
    <property type="entry name" value="Transferase(Phosphotransferase) domain 1"/>
    <property type="match status" value="1"/>
</dbReference>
<protein>
    <submittedName>
        <fullName evidence="4">Kinase domain-containing protein</fullName>
    </submittedName>
</protein>
<sequence>MSDLLELLRQGARTLCPPEIWWASHYHLLLSRGYALRPRYQPGWVPGWETPGNETKAPTLFEDSRMIGGRGHVLDATRVSDGVKVALKMVLQKEEADIHILLGQTLPQNHFSSDNRAVHLLEVIYLNDRAILVFPFLREFESPPFSRIGEVNEALGQFLKGMHYLHEHKIAHRDLGPGNLVMDASRVVPSGWHFSAPWGTEASGYNPIQSVPRYRVSPVEYFIIDFGLSTIFPPGTPLASAQAVGTLGKYRREIPELSETVPYNPFKVDIYQLGHVIMDLVEKYHGLEVYRGLAKRMMANNPDERPWAAECLDLFQRISAKTNPKAPVVERGSRSWVKYAGRQLRILE</sequence>